<protein>
    <submittedName>
        <fullName evidence="1">Uncharacterized protein</fullName>
    </submittedName>
</protein>
<dbReference type="EMBL" id="JASBWT010000032">
    <property type="protein sequence ID" value="KAJ9093200.1"/>
    <property type="molecule type" value="Genomic_DNA"/>
</dbReference>
<proteinExistence type="predicted"/>
<sequence>MASTSRTQPHQTSNTSKKRKLADSATTSRTTNALTKPASNTFQYAGGSVDGESDSEESSTEFDDTRVPTEDSKKGKSTARKRREGGKPVRKYASACQFCRRRKMKCDTVRPFCKNCIEHGEECNYERQTKPRPTHAVIHSLQDEVNHLRQLLQAKQRESQVLESKNGFAGQSSTDLQVVGQPSVQHGASSPYPPIRTLHPPITPKEETVALPTAARPPLKGDLSSDRLLSVTALPQSFESSRSKVGFQDASGSGQMFQEPAARAIRREPSLDNNSDRLDLDLSSIGIMQSERTSPEPETDDAHGIAHYSTSAFFDATCVPVSGIEERDTGAEVPGPAGSNGSGPAASNWGRSPLHDGASGSVGGGPIDGSKQEQEGKPEFRLPSDSHLRSHLEKVERGVRQRRESLSHSTATARRFAVTTPAVSVDDLEAINAEDLARRNELIAKAGQARHRERIDFSTGSLDYDGWPPDLVRHLLELHFNRQHHAFCITYRPALMRDMASGGPYFSKLLLNAILYGVSKYSDREELQLSDLRLSLGFLDRAKTLLGQDLHEPSVPTIQALLLLANSLGAQGIAGNGSMLYLKIALAMITELGIDREDARSQTLPAETREINRRVVWAAYVIDKLQSLYQGRSYSLPLHTLHVMPEFLDLYEELEEWQPALYHTSTIILHRPFVESTEEFFSDSTSTTASWSACVAAAVAFTQCLRLYRQIFTIRRAPYLISYATYVASTIHVRAVAAENAMVNKARAEAAANGFGCATATESSDATKALKLCWDALVEAGKVNHGCRKAQNIIAGLMDKLDVTIGTPQQINDVKLPNSMCSSKQYLPSKQYLTTCVVFNASLHPTVTVPTHIGLIHDQVLDEVSVDPSLGIPTEEVDIESIMRSFWWPEPFDTTYPGNGTSQTQPQAIGLPSASGGGYRSSAIPSSEFSQSSTMAPSFVPSSSATSMMNTGFDPSLGAPFHQLQQPVFQNGGTASAQQQQQQQGLPPFSSDPHHLATATPAITISSSLGADEFALFGSAGGTAAMLDPLIGFLHEDPFYGI</sequence>
<evidence type="ECO:0000313" key="1">
    <source>
        <dbReference type="EMBL" id="KAJ9093200.1"/>
    </source>
</evidence>
<accession>A0ACC2V255</accession>
<gene>
    <name evidence="1" type="ORF">QFC21_006517</name>
</gene>
<name>A0ACC2V255_9TREE</name>
<keyword evidence="2" id="KW-1185">Reference proteome</keyword>
<organism evidence="1 2">
    <name type="scientific">Naganishia friedmannii</name>
    <dbReference type="NCBI Taxonomy" id="89922"/>
    <lineage>
        <taxon>Eukaryota</taxon>
        <taxon>Fungi</taxon>
        <taxon>Dikarya</taxon>
        <taxon>Basidiomycota</taxon>
        <taxon>Agaricomycotina</taxon>
        <taxon>Tremellomycetes</taxon>
        <taxon>Filobasidiales</taxon>
        <taxon>Filobasidiaceae</taxon>
        <taxon>Naganishia</taxon>
    </lineage>
</organism>
<comment type="caution">
    <text evidence="1">The sequence shown here is derived from an EMBL/GenBank/DDBJ whole genome shotgun (WGS) entry which is preliminary data.</text>
</comment>
<evidence type="ECO:0000313" key="2">
    <source>
        <dbReference type="Proteomes" id="UP001227268"/>
    </source>
</evidence>
<reference evidence="1" key="1">
    <citation type="submission" date="2023-04" db="EMBL/GenBank/DDBJ databases">
        <title>Draft Genome sequencing of Naganishia species isolated from polar environments using Oxford Nanopore Technology.</title>
        <authorList>
            <person name="Leo P."/>
            <person name="Venkateswaran K."/>
        </authorList>
    </citation>
    <scope>NUCLEOTIDE SEQUENCE</scope>
    <source>
        <strain evidence="1">MNA-CCFEE 5423</strain>
    </source>
</reference>
<dbReference type="Proteomes" id="UP001227268">
    <property type="component" value="Unassembled WGS sequence"/>
</dbReference>